<dbReference type="InterPro" id="IPR043168">
    <property type="entry name" value="DegV_C"/>
</dbReference>
<name>A0ABT3X3K4_9BACL</name>
<dbReference type="PANTHER" id="PTHR33434:SF2">
    <property type="entry name" value="FATTY ACID-BINDING PROTEIN TM_1468"/>
    <property type="match status" value="1"/>
</dbReference>
<organism evidence="2 3">
    <name type="scientific">Tumebacillus lacus</name>
    <dbReference type="NCBI Taxonomy" id="2995335"/>
    <lineage>
        <taxon>Bacteria</taxon>
        <taxon>Bacillati</taxon>
        <taxon>Bacillota</taxon>
        <taxon>Bacilli</taxon>
        <taxon>Bacillales</taxon>
        <taxon>Alicyclobacillaceae</taxon>
        <taxon>Tumebacillus</taxon>
    </lineage>
</organism>
<comment type="caution">
    <text evidence="2">The sequence shown here is derived from an EMBL/GenBank/DDBJ whole genome shotgun (WGS) entry which is preliminary data.</text>
</comment>
<dbReference type="Pfam" id="PF02645">
    <property type="entry name" value="DegV"/>
    <property type="match status" value="1"/>
</dbReference>
<evidence type="ECO:0000313" key="3">
    <source>
        <dbReference type="Proteomes" id="UP001208017"/>
    </source>
</evidence>
<gene>
    <name evidence="2" type="ORF">OS242_16095</name>
</gene>
<evidence type="ECO:0000313" key="2">
    <source>
        <dbReference type="EMBL" id="MCX7571470.1"/>
    </source>
</evidence>
<dbReference type="EMBL" id="JAPMLT010000011">
    <property type="protein sequence ID" value="MCX7571470.1"/>
    <property type="molecule type" value="Genomic_DNA"/>
</dbReference>
<accession>A0ABT3X3K4</accession>
<keyword evidence="3" id="KW-1185">Reference proteome</keyword>
<dbReference type="NCBIfam" id="TIGR00762">
    <property type="entry name" value="DegV"/>
    <property type="match status" value="1"/>
</dbReference>
<evidence type="ECO:0000256" key="1">
    <source>
        <dbReference type="ARBA" id="ARBA00023121"/>
    </source>
</evidence>
<dbReference type="RefSeq" id="WP_267152720.1">
    <property type="nucleotide sequence ID" value="NZ_JAPMLT010000011.1"/>
</dbReference>
<keyword evidence="1" id="KW-0446">Lipid-binding</keyword>
<dbReference type="SUPFAM" id="SSF82549">
    <property type="entry name" value="DAK1/DegV-like"/>
    <property type="match status" value="1"/>
</dbReference>
<dbReference type="Gene3D" id="3.30.1180.10">
    <property type="match status" value="1"/>
</dbReference>
<dbReference type="PROSITE" id="PS51482">
    <property type="entry name" value="DEGV"/>
    <property type="match status" value="1"/>
</dbReference>
<dbReference type="InterPro" id="IPR003797">
    <property type="entry name" value="DegV"/>
</dbReference>
<dbReference type="PANTHER" id="PTHR33434">
    <property type="entry name" value="DEGV DOMAIN-CONTAINING PROTEIN DR_1986-RELATED"/>
    <property type="match status" value="1"/>
</dbReference>
<proteinExistence type="predicted"/>
<dbReference type="Gene3D" id="3.40.50.10170">
    <property type="match status" value="1"/>
</dbReference>
<dbReference type="Proteomes" id="UP001208017">
    <property type="component" value="Unassembled WGS sequence"/>
</dbReference>
<sequence length="281" mass="30944">MIRIVTDSTSDLTVSMIEQYGIEVVPLNVIFEGTAYADGVELSKEQFYERMAASKTLPTTSQPSPALMRERFQKVLDAGNDVYYVGLSSSLSGTMQSAKIARDLVSDPERVTIFDSLNVAIGQGMLAMEAAKMANDGKTPAEITAVLTELRNREKLVFSVAHLDNLRKSGRINNLSFLFGSLLSIKPIMMLDIKGVVQVYEKARGKKNALLALMRHLEEFPPDPDYTLYVVHAHVPEQAQELEAAVREKTGMTNTQIIYLSGVIGAHVGEGTTGMFYFAKK</sequence>
<reference evidence="2 3" key="1">
    <citation type="submission" date="2022-11" db="EMBL/GenBank/DDBJ databases">
        <title>Study of microbial diversity in lake waters.</title>
        <authorList>
            <person name="Zhang J."/>
        </authorList>
    </citation>
    <scope>NUCLEOTIDE SEQUENCE [LARGE SCALE GENOMIC DNA]</scope>
    <source>
        <strain evidence="2 3">DT12</strain>
    </source>
</reference>
<protein>
    <submittedName>
        <fullName evidence="2">DegV family protein</fullName>
    </submittedName>
</protein>
<dbReference type="InterPro" id="IPR050270">
    <property type="entry name" value="DegV_domain_contain"/>
</dbReference>